<evidence type="ECO:0000313" key="2">
    <source>
        <dbReference type="Proteomes" id="UP001550348"/>
    </source>
</evidence>
<comment type="caution">
    <text evidence="1">The sequence shown here is derived from an EMBL/GenBank/DDBJ whole genome shotgun (WGS) entry which is preliminary data.</text>
</comment>
<name>A0ABV2VVN4_9ACTN</name>
<accession>A0ABV2VVN4</accession>
<dbReference type="EMBL" id="JBEXRX010000245">
    <property type="protein sequence ID" value="MEU0156850.1"/>
    <property type="molecule type" value="Genomic_DNA"/>
</dbReference>
<reference evidence="1 2" key="1">
    <citation type="submission" date="2024-06" db="EMBL/GenBank/DDBJ databases">
        <title>The Natural Products Discovery Center: Release of the First 8490 Sequenced Strains for Exploring Actinobacteria Biosynthetic Diversity.</title>
        <authorList>
            <person name="Kalkreuter E."/>
            <person name="Kautsar S.A."/>
            <person name="Yang D."/>
            <person name="Bader C.D."/>
            <person name="Teijaro C.N."/>
            <person name="Fluegel L."/>
            <person name="Davis C.M."/>
            <person name="Simpson J.R."/>
            <person name="Lauterbach L."/>
            <person name="Steele A.D."/>
            <person name="Gui C."/>
            <person name="Meng S."/>
            <person name="Li G."/>
            <person name="Viehrig K."/>
            <person name="Ye F."/>
            <person name="Su P."/>
            <person name="Kiefer A.F."/>
            <person name="Nichols A."/>
            <person name="Cepeda A.J."/>
            <person name="Yan W."/>
            <person name="Fan B."/>
            <person name="Jiang Y."/>
            <person name="Adhikari A."/>
            <person name="Zheng C.-J."/>
            <person name="Schuster L."/>
            <person name="Cowan T.M."/>
            <person name="Smanski M.J."/>
            <person name="Chevrette M.G."/>
            <person name="De Carvalho L.P.S."/>
            <person name="Shen B."/>
        </authorList>
    </citation>
    <scope>NUCLEOTIDE SEQUENCE [LARGE SCALE GENOMIC DNA]</scope>
    <source>
        <strain evidence="1 2">NPDC006286</strain>
    </source>
</reference>
<organism evidence="1 2">
    <name type="scientific">Micromonospora fulviviridis</name>
    <dbReference type="NCBI Taxonomy" id="47860"/>
    <lineage>
        <taxon>Bacteria</taxon>
        <taxon>Bacillati</taxon>
        <taxon>Actinomycetota</taxon>
        <taxon>Actinomycetes</taxon>
        <taxon>Micromonosporales</taxon>
        <taxon>Micromonosporaceae</taxon>
        <taxon>Micromonospora</taxon>
    </lineage>
</organism>
<evidence type="ECO:0000313" key="1">
    <source>
        <dbReference type="EMBL" id="MEU0156850.1"/>
    </source>
</evidence>
<keyword evidence="2" id="KW-1185">Reference proteome</keyword>
<sequence length="147" mass="15322">MEAAGYLVIRIREQGLPPVGGITVTADVEEEPEAIGRRVAAALAAAGRTLPPAVTVSSPVPRRTAPPVEQRAVYSTNPDLAAWLPTPSGRPPTSTRDRLEAALAALLAQGVPLASRRLGGLLVASTGASESYAKQVLRDARRKAVAR</sequence>
<gene>
    <name evidence="1" type="ORF">ABZ071_34290</name>
</gene>
<dbReference type="Proteomes" id="UP001550348">
    <property type="component" value="Unassembled WGS sequence"/>
</dbReference>
<protein>
    <submittedName>
        <fullName evidence="1">Uncharacterized protein</fullName>
    </submittedName>
</protein>
<proteinExistence type="predicted"/>
<dbReference type="RefSeq" id="WP_355668331.1">
    <property type="nucleotide sequence ID" value="NZ_JBEXRX010000245.1"/>
</dbReference>